<proteinExistence type="predicted"/>
<dbReference type="EMBL" id="AP011177">
    <property type="protein sequence ID" value="BAJ02536.1"/>
    <property type="molecule type" value="Genomic_DNA"/>
</dbReference>
<evidence type="ECO:0000313" key="2">
    <source>
        <dbReference type="Proteomes" id="UP000002350"/>
    </source>
</evidence>
<dbReference type="AlphaFoldDB" id="D4ZLI7"/>
<sequence>MISTMIKKLRWFLEVYFYYSMKYEFILNRFFCVD</sequence>
<dbReference type="KEGG" id="svo:SVI_2565"/>
<keyword evidence="2" id="KW-1185">Reference proteome</keyword>
<dbReference type="Proteomes" id="UP000002350">
    <property type="component" value="Chromosome"/>
</dbReference>
<organism evidence="1 2">
    <name type="scientific">Shewanella violacea (strain JCM 10179 / CIP 106290 / LMG 19151 / DSS12)</name>
    <dbReference type="NCBI Taxonomy" id="637905"/>
    <lineage>
        <taxon>Bacteria</taxon>
        <taxon>Pseudomonadati</taxon>
        <taxon>Pseudomonadota</taxon>
        <taxon>Gammaproteobacteria</taxon>
        <taxon>Alteromonadales</taxon>
        <taxon>Shewanellaceae</taxon>
        <taxon>Shewanella</taxon>
    </lineage>
</organism>
<gene>
    <name evidence="1" type="ordered locus">SVI_2565</name>
</gene>
<evidence type="ECO:0000313" key="1">
    <source>
        <dbReference type="EMBL" id="BAJ02536.1"/>
    </source>
</evidence>
<dbReference type="HOGENOM" id="CLU_3375998_0_0_6"/>
<protein>
    <submittedName>
        <fullName evidence="1">Uncharacterized protein</fullName>
    </submittedName>
</protein>
<accession>D4ZLI7</accession>
<reference evidence="2" key="1">
    <citation type="journal article" date="2010" name="Mol. Biosyst.">
        <title>Complete genome sequence and comparative analysis of Shewanella violacea, a psychrophilic and piezophilic bacterium from deep sea floor sediments.</title>
        <authorList>
            <person name="Aono E."/>
            <person name="Baba T."/>
            <person name="Ara T."/>
            <person name="Nishi T."/>
            <person name="Nakamichi T."/>
            <person name="Inamoto E."/>
            <person name="Toyonaga H."/>
            <person name="Hasegawa M."/>
            <person name="Takai Y."/>
            <person name="Okumura Y."/>
            <person name="Baba M."/>
            <person name="Tomita M."/>
            <person name="Kato C."/>
            <person name="Oshima T."/>
            <person name="Nakasone K."/>
            <person name="Mori H."/>
        </authorList>
    </citation>
    <scope>NUCLEOTIDE SEQUENCE [LARGE SCALE GENOMIC DNA]</scope>
    <source>
        <strain evidence="2">JCM 10179 / CIP 106290 / LMG 19151 / DSS12</strain>
    </source>
</reference>
<name>D4ZLI7_SHEVD</name>